<dbReference type="EMBL" id="CP018180">
    <property type="protein sequence ID" value="AUJ32682.1"/>
    <property type="molecule type" value="Genomic_DNA"/>
</dbReference>
<protein>
    <recommendedName>
        <fullName evidence="4">DUF3324 domain-containing protein</fullName>
    </recommendedName>
</protein>
<gene>
    <name evidence="2" type="ORF">BSQ50_09145</name>
</gene>
<name>A0A3Q8CCT6_9LACO</name>
<evidence type="ECO:0000256" key="1">
    <source>
        <dbReference type="SAM" id="SignalP"/>
    </source>
</evidence>
<keyword evidence="1" id="KW-0732">Signal</keyword>
<evidence type="ECO:0000313" key="2">
    <source>
        <dbReference type="EMBL" id="AUJ32682.1"/>
    </source>
</evidence>
<feature type="chain" id="PRO_5018731837" description="DUF3324 domain-containing protein" evidence="1">
    <location>
        <begin position="27"/>
        <end position="201"/>
    </location>
</feature>
<reference evidence="2 3" key="1">
    <citation type="submission" date="2016-11" db="EMBL/GenBank/DDBJ databases">
        <title>Interaction between Lactobacillus species and yeast in water kefir.</title>
        <authorList>
            <person name="Behr J."/>
            <person name="Xu D."/>
            <person name="Vogel R.F."/>
        </authorList>
    </citation>
    <scope>NUCLEOTIDE SEQUENCE [LARGE SCALE GENOMIC DNA]</scope>
    <source>
        <strain evidence="2 3">TMW 1.1827</strain>
    </source>
</reference>
<dbReference type="KEGG" id="lng:BSQ50_09145"/>
<feature type="signal peptide" evidence="1">
    <location>
        <begin position="1"/>
        <end position="26"/>
    </location>
</feature>
<accession>A0A3Q8CCT6</accession>
<evidence type="ECO:0008006" key="4">
    <source>
        <dbReference type="Google" id="ProtNLM"/>
    </source>
</evidence>
<dbReference type="RefSeq" id="WP_148126954.1">
    <property type="nucleotide sequence ID" value="NZ_CP018180.1"/>
</dbReference>
<dbReference type="Proteomes" id="UP000324497">
    <property type="component" value="Chromosome"/>
</dbReference>
<evidence type="ECO:0000313" key="3">
    <source>
        <dbReference type="Proteomes" id="UP000324497"/>
    </source>
</evidence>
<organism evidence="2 3">
    <name type="scientific">Liquorilactobacillus nagelii</name>
    <dbReference type="NCBI Taxonomy" id="82688"/>
    <lineage>
        <taxon>Bacteria</taxon>
        <taxon>Bacillati</taxon>
        <taxon>Bacillota</taxon>
        <taxon>Bacilli</taxon>
        <taxon>Lactobacillales</taxon>
        <taxon>Lactobacillaceae</taxon>
        <taxon>Liquorilactobacillus</taxon>
    </lineage>
</organism>
<dbReference type="AlphaFoldDB" id="A0A3Q8CCT6"/>
<proteinExistence type="predicted"/>
<keyword evidence="3" id="KW-1185">Reference proteome</keyword>
<sequence length="201" mass="22833">MKKIIYFLVLAFIFSFCFSLESTVNAINIVPNEKNYGSLKVKNKYKIGTTAKYKHGIRVTVNGISVEKGIPKQFNLTKEKSDIINCSSIIKANITVQNKSKGQQPIFRLVDFEIVPTKIKRNPPLPIIGSDINDNSILEKGGTFESEDSVASNLVVPANYNKTFNNYYEIEYYKISKEKIKKLVFNYGTAYWAIELNIPKN</sequence>